<protein>
    <recommendedName>
        <fullName evidence="1">Protein ENHANCED DISEASE RESISTANCE 2 C-terminal domain-containing protein</fullName>
    </recommendedName>
</protein>
<gene>
    <name evidence="2" type="ORF">GIB67_020497</name>
</gene>
<dbReference type="EMBL" id="JACGCM010000045">
    <property type="protein sequence ID" value="KAF6176775.1"/>
    <property type="molecule type" value="Genomic_DNA"/>
</dbReference>
<accession>A0A7J7PBE5</accession>
<keyword evidence="3" id="KW-1185">Reference proteome</keyword>
<dbReference type="PANTHER" id="PTHR12136:SF101">
    <property type="entry name" value="ENHANCED DISEASE RESISTANCE-LIKE PROTEIN (DUF1336)"/>
    <property type="match status" value="1"/>
</dbReference>
<name>A0A7J7PBE5_9MAGN</name>
<evidence type="ECO:0000313" key="2">
    <source>
        <dbReference type="EMBL" id="KAF6176775.1"/>
    </source>
</evidence>
<evidence type="ECO:0000259" key="1">
    <source>
        <dbReference type="Pfam" id="PF07059"/>
    </source>
</evidence>
<dbReference type="OrthoDB" id="9970435at2759"/>
<sequence>MADFDDNKNCDWIERLKFGGAVPHNEPDNLSYGWASPSGDRFKVRGPAYFSTDVKVSGGEYLLKPLGFDWIKSTTKIVDVLNNPNSRIRTALENEFPTSDHKPFIWAFNLQLPSKDNFSIVAYFIALDPIPEGSLMDRFLKGDDTFRNSRLKLITNIVKGPWFVRKAVGLGGQAVSLLGKAISCKFFARENYAEVDMDIGTSKVAIAIFHLAFGCFTTITVDLAFIIESQVDSELPEKILGAFRFSELNPTSATTIDPPPEDHSQSYQSSGFWKSIGQGFSHLLHPNAHEIGTIGDKESCVEIKKL</sequence>
<reference evidence="2 3" key="1">
    <citation type="journal article" date="2020" name="IScience">
        <title>Genome Sequencing of the Endangered Kingdonia uniflora (Circaeasteraceae, Ranunculales) Reveals Potential Mechanisms of Evolutionary Specialization.</title>
        <authorList>
            <person name="Sun Y."/>
            <person name="Deng T."/>
            <person name="Zhang A."/>
            <person name="Moore M.J."/>
            <person name="Landis J.B."/>
            <person name="Lin N."/>
            <person name="Zhang H."/>
            <person name="Zhang X."/>
            <person name="Huang J."/>
            <person name="Zhang X."/>
            <person name="Sun H."/>
            <person name="Wang H."/>
        </authorList>
    </citation>
    <scope>NUCLEOTIDE SEQUENCE [LARGE SCALE GENOMIC DNA]</scope>
    <source>
        <strain evidence="2">TB1705</strain>
        <tissue evidence="2">Leaf</tissue>
    </source>
</reference>
<dbReference type="PANTHER" id="PTHR12136">
    <property type="entry name" value="ENHANCED DISEASE RESISTANCE-RELATED"/>
    <property type="match status" value="1"/>
</dbReference>
<dbReference type="Proteomes" id="UP000541444">
    <property type="component" value="Unassembled WGS sequence"/>
</dbReference>
<dbReference type="InterPro" id="IPR045096">
    <property type="entry name" value="EDR2-like"/>
</dbReference>
<dbReference type="Pfam" id="PF07059">
    <property type="entry name" value="EDR2_C"/>
    <property type="match status" value="1"/>
</dbReference>
<organism evidence="2 3">
    <name type="scientific">Kingdonia uniflora</name>
    <dbReference type="NCBI Taxonomy" id="39325"/>
    <lineage>
        <taxon>Eukaryota</taxon>
        <taxon>Viridiplantae</taxon>
        <taxon>Streptophyta</taxon>
        <taxon>Embryophyta</taxon>
        <taxon>Tracheophyta</taxon>
        <taxon>Spermatophyta</taxon>
        <taxon>Magnoliopsida</taxon>
        <taxon>Ranunculales</taxon>
        <taxon>Circaeasteraceae</taxon>
        <taxon>Kingdonia</taxon>
    </lineage>
</organism>
<comment type="caution">
    <text evidence="2">The sequence shown here is derived from an EMBL/GenBank/DDBJ whole genome shotgun (WGS) entry which is preliminary data.</text>
</comment>
<evidence type="ECO:0000313" key="3">
    <source>
        <dbReference type="Proteomes" id="UP000541444"/>
    </source>
</evidence>
<dbReference type="InterPro" id="IPR009769">
    <property type="entry name" value="EDR2_C"/>
</dbReference>
<dbReference type="AlphaFoldDB" id="A0A7J7PBE5"/>
<proteinExistence type="predicted"/>
<feature type="domain" description="Protein ENHANCED DISEASE RESISTANCE 2 C-terminal" evidence="1">
    <location>
        <begin position="34"/>
        <end position="248"/>
    </location>
</feature>